<reference evidence="2 3" key="1">
    <citation type="submission" date="2018-07" db="EMBL/GenBank/DDBJ databases">
        <title>Oceanihabitans testaceum sp. nov., isolated from marine sediment.</title>
        <authorList>
            <person name="Li C.-M."/>
        </authorList>
    </citation>
    <scope>NUCLEOTIDE SEQUENCE [LARGE SCALE GENOMIC DNA]</scope>
    <source>
        <strain evidence="2 3">S9-10</strain>
    </source>
</reference>
<accession>A0A368P4X5</accession>
<keyword evidence="1" id="KW-0812">Transmembrane</keyword>
<evidence type="ECO:0000313" key="3">
    <source>
        <dbReference type="Proteomes" id="UP000252249"/>
    </source>
</evidence>
<comment type="caution">
    <text evidence="2">The sequence shown here is derived from an EMBL/GenBank/DDBJ whole genome shotgun (WGS) entry which is preliminary data.</text>
</comment>
<keyword evidence="1" id="KW-0472">Membrane</keyword>
<evidence type="ECO:0000256" key="1">
    <source>
        <dbReference type="SAM" id="Phobius"/>
    </source>
</evidence>
<proteinExistence type="predicted"/>
<feature type="transmembrane region" description="Helical" evidence="1">
    <location>
        <begin position="32"/>
        <end position="58"/>
    </location>
</feature>
<dbReference type="EMBL" id="QPIG01000001">
    <property type="protein sequence ID" value="RCU57937.1"/>
    <property type="molecule type" value="Genomic_DNA"/>
</dbReference>
<feature type="transmembrane region" description="Helical" evidence="1">
    <location>
        <begin position="137"/>
        <end position="161"/>
    </location>
</feature>
<keyword evidence="3" id="KW-1185">Reference proteome</keyword>
<dbReference type="Proteomes" id="UP000252249">
    <property type="component" value="Unassembled WGS sequence"/>
</dbReference>
<name>A0A368P4X5_9FLAO</name>
<dbReference type="AlphaFoldDB" id="A0A368P4X5"/>
<feature type="transmembrane region" description="Helical" evidence="1">
    <location>
        <begin position="193"/>
        <end position="221"/>
    </location>
</feature>
<gene>
    <name evidence="2" type="ORF">DU428_00665</name>
</gene>
<keyword evidence="1" id="KW-1133">Transmembrane helix</keyword>
<protein>
    <recommendedName>
        <fullName evidence="4">DUF975 family protein</fullName>
    </recommendedName>
</protein>
<dbReference type="OrthoDB" id="1365379at2"/>
<feature type="transmembrane region" description="Helical" evidence="1">
    <location>
        <begin position="78"/>
        <end position="101"/>
    </location>
</feature>
<sequence>MTLQEFESKVQNAKELDFGDIFNRSIDLFKKVWLQGLIMLLLTILVMLPFYLLMYLPLLGAGIIDPSMFEQSSEPNPVVMVPFVIFSFLLALVASVISFGMRAGFYRICKMKDLNEVGSDDYFFYLKKPYLPKMIKLSLATFVISLIAVLLCYLPVFYVIVPITLMNLIFAFNPEQSVSDIIKSGFALGNKKWLISFGLIMVSSILASLVGMILCFVGIFVTASFSYIPAYYIYKDSIGFDVIEVNK</sequence>
<evidence type="ECO:0008006" key="4">
    <source>
        <dbReference type="Google" id="ProtNLM"/>
    </source>
</evidence>
<organism evidence="2 3">
    <name type="scientific">Oceanihabitans sediminis</name>
    <dbReference type="NCBI Taxonomy" id="1812012"/>
    <lineage>
        <taxon>Bacteria</taxon>
        <taxon>Pseudomonadati</taxon>
        <taxon>Bacteroidota</taxon>
        <taxon>Flavobacteriia</taxon>
        <taxon>Flavobacteriales</taxon>
        <taxon>Flavobacteriaceae</taxon>
        <taxon>Oceanihabitans</taxon>
    </lineage>
</organism>
<dbReference type="RefSeq" id="WP_072348613.1">
    <property type="nucleotide sequence ID" value="NZ_JAWVXR010000001.1"/>
</dbReference>
<evidence type="ECO:0000313" key="2">
    <source>
        <dbReference type="EMBL" id="RCU57937.1"/>
    </source>
</evidence>